<evidence type="ECO:0000256" key="8">
    <source>
        <dbReference type="ARBA" id="ARBA00022679"/>
    </source>
</evidence>
<comment type="pathway">
    <text evidence="2 16 17">Pyrimidine metabolism; UMP biosynthesis via salvage pathway; UMP from uridine: step 1/1.</text>
</comment>
<dbReference type="EMBL" id="PEMD01000253">
    <property type="protein sequence ID" value="RTH31593.1"/>
    <property type="molecule type" value="Genomic_DNA"/>
</dbReference>
<evidence type="ECO:0000313" key="43">
    <source>
        <dbReference type="Proteomes" id="UP000287467"/>
    </source>
</evidence>
<dbReference type="EMBL" id="PEMH01000344">
    <property type="protein sequence ID" value="RTH98724.1"/>
    <property type="molecule type" value="Genomic_DNA"/>
</dbReference>
<evidence type="ECO:0000313" key="48">
    <source>
        <dbReference type="Proteomes" id="UP000288347"/>
    </source>
</evidence>
<evidence type="ECO:0000256" key="14">
    <source>
        <dbReference type="ARBA" id="ARBA00047436"/>
    </source>
</evidence>
<evidence type="ECO:0000313" key="21">
    <source>
        <dbReference type="EMBL" id="RTH03614.1"/>
    </source>
</evidence>
<comment type="pathway">
    <text evidence="3 16 17">Pyrimidine metabolism; CTP biosynthesis via salvage pathway; CTP from cytidine: step 1/3.</text>
</comment>
<dbReference type="Proteomes" id="UP000287155">
    <property type="component" value="Unassembled WGS sequence"/>
</dbReference>
<keyword evidence="11 16" id="KW-0067">ATP-binding</keyword>
<dbReference type="EMBL" id="PEML01000022">
    <property type="protein sequence ID" value="RTI09792.1"/>
    <property type="molecule type" value="Genomic_DNA"/>
</dbReference>
<dbReference type="EMBL" id="PEMJ01000296">
    <property type="protein sequence ID" value="RTI13346.1"/>
    <property type="molecule type" value="Genomic_DNA"/>
</dbReference>
<dbReference type="NCBIfam" id="TIGR00235">
    <property type="entry name" value="udk"/>
    <property type="match status" value="1"/>
</dbReference>
<evidence type="ECO:0000313" key="47">
    <source>
        <dbReference type="Proteomes" id="UP000288082"/>
    </source>
</evidence>
<dbReference type="GeneID" id="93867101"/>
<evidence type="ECO:0000313" key="35">
    <source>
        <dbReference type="Proteomes" id="UP000286712"/>
    </source>
</evidence>
<sequence length="212" mass="23792">MSRRDKPFIIGIAGGSASGKTTLARSLAKALGERVALLPMDHYYRDLSHVAFPERLQANYDHPEAFDLPLYLEHVHALLSGQAVEMPLYDFRAYTRSPKTERVLPAPVVILEGILVLYPEPLRALMDLKVFVDADADERFIRRLERDVQERGRSLESVVRQYLEKVKPMHLAFVEPTKRHADVILPGGGQNPVALEMLKAKALARLAEMGVA</sequence>
<protein>
    <recommendedName>
        <fullName evidence="6 16">Uridine kinase</fullName>
        <ecNumber evidence="5 16">2.7.1.48</ecNumber>
    </recommendedName>
    <alternativeName>
        <fullName evidence="12 16">Cytidine monophosphokinase</fullName>
    </alternativeName>
    <alternativeName>
        <fullName evidence="13 16">Uridine monophosphokinase</fullName>
    </alternativeName>
</protein>
<dbReference type="Gene3D" id="3.40.50.300">
    <property type="entry name" value="P-loop containing nucleotide triphosphate hydrolases"/>
    <property type="match status" value="1"/>
</dbReference>
<evidence type="ECO:0000256" key="10">
    <source>
        <dbReference type="ARBA" id="ARBA00022777"/>
    </source>
</evidence>
<evidence type="ECO:0000313" key="44">
    <source>
        <dbReference type="Proteomes" id="UP000287962"/>
    </source>
</evidence>
<dbReference type="EMBL" id="LJJR01000014">
    <property type="protein sequence ID" value="KPD31573.1"/>
    <property type="molecule type" value="Genomic_DNA"/>
</dbReference>
<dbReference type="Proteomes" id="UP000288073">
    <property type="component" value="Unassembled WGS sequence"/>
</dbReference>
<proteinExistence type="inferred from homology"/>
<dbReference type="Proteomes" id="UP000286712">
    <property type="component" value="Unassembled WGS sequence"/>
</dbReference>
<dbReference type="Proteomes" id="UP000286734">
    <property type="component" value="Unassembled WGS sequence"/>
</dbReference>
<dbReference type="Proteomes" id="UP000287467">
    <property type="component" value="Unassembled WGS sequence"/>
</dbReference>
<evidence type="ECO:0000313" key="46">
    <source>
        <dbReference type="Proteomes" id="UP000288073"/>
    </source>
</evidence>
<evidence type="ECO:0000256" key="4">
    <source>
        <dbReference type="ARBA" id="ARBA00005408"/>
    </source>
</evidence>
<dbReference type="Proteomes" id="UP000286928">
    <property type="component" value="Unassembled WGS sequence"/>
</dbReference>
<dbReference type="InterPro" id="IPR000764">
    <property type="entry name" value="Uridine_kinase-like"/>
</dbReference>
<dbReference type="PANTHER" id="PTHR10285">
    <property type="entry name" value="URIDINE KINASE"/>
    <property type="match status" value="1"/>
</dbReference>
<name>A0A0N1KQ44_THESC</name>
<dbReference type="GO" id="GO:0004849">
    <property type="term" value="F:uridine kinase activity"/>
    <property type="evidence" value="ECO:0007669"/>
    <property type="project" value="UniProtKB-UniRule"/>
</dbReference>
<dbReference type="SUPFAM" id="SSF52540">
    <property type="entry name" value="P-loop containing nucleoside triphosphate hydrolases"/>
    <property type="match status" value="1"/>
</dbReference>
<evidence type="ECO:0000313" key="24">
    <source>
        <dbReference type="EMBL" id="RTH24601.1"/>
    </source>
</evidence>
<evidence type="ECO:0000256" key="15">
    <source>
        <dbReference type="ARBA" id="ARBA00048909"/>
    </source>
</evidence>
<evidence type="ECO:0000313" key="23">
    <source>
        <dbReference type="EMBL" id="RTH14327.1"/>
    </source>
</evidence>
<dbReference type="HAMAP" id="MF_00551">
    <property type="entry name" value="Uridine_kinase"/>
    <property type="match status" value="1"/>
</dbReference>
<evidence type="ECO:0000313" key="25">
    <source>
        <dbReference type="EMBL" id="RTH24701.1"/>
    </source>
</evidence>
<evidence type="ECO:0000313" key="32">
    <source>
        <dbReference type="EMBL" id="RTI16426.1"/>
    </source>
</evidence>
<keyword evidence="44" id="KW-1185">Reference proteome</keyword>
<reference evidence="35 36" key="3">
    <citation type="journal article" date="2019" name="Extremophiles">
        <title>Biogeography of thermophiles and predominance of Thermus scotoductus in domestic water heaters.</title>
        <authorList>
            <person name="Wilpiszeski R.L."/>
            <person name="Zhang Z."/>
            <person name="House C.H."/>
        </authorList>
    </citation>
    <scope>NUCLEOTIDE SEQUENCE [LARGE SCALE GENOMIC DNA]</scope>
    <source>
        <strain evidence="32 46">10_S10</strain>
        <strain evidence="29 44">12_S12</strain>
        <strain evidence="31 39">14_S14</strain>
        <strain evidence="28 48">16_S16</strain>
        <strain evidence="30 40">17_S17</strain>
        <strain evidence="33 43">1_S1</strain>
        <strain evidence="26 38">20_S20</strain>
        <strain evidence="27 45">24_S24</strain>
        <strain evidence="24 41">25_S25</strain>
        <strain evidence="25 35">27_S27</strain>
        <strain evidence="23 42">28_S28</strain>
        <strain evidence="22 37">32_S32</strain>
        <strain evidence="20 36">34_S34</strain>
        <strain evidence="21 47">38_S38</strain>
    </source>
</reference>
<dbReference type="Proteomes" id="UP000287306">
    <property type="component" value="Unassembled WGS sequence"/>
</dbReference>
<keyword evidence="10 16" id="KW-0418">Kinase</keyword>
<dbReference type="Proteomes" id="UP000287173">
    <property type="component" value="Unassembled WGS sequence"/>
</dbReference>
<evidence type="ECO:0000256" key="7">
    <source>
        <dbReference type="ARBA" id="ARBA00022490"/>
    </source>
</evidence>
<dbReference type="Proteomes" id="UP000053099">
    <property type="component" value="Unassembled WGS sequence"/>
</dbReference>
<evidence type="ECO:0000313" key="30">
    <source>
        <dbReference type="EMBL" id="RTI10849.1"/>
    </source>
</evidence>
<evidence type="ECO:0000256" key="3">
    <source>
        <dbReference type="ARBA" id="ARBA00004784"/>
    </source>
</evidence>
<evidence type="ECO:0000256" key="11">
    <source>
        <dbReference type="ARBA" id="ARBA00022840"/>
    </source>
</evidence>
<evidence type="ECO:0000259" key="18">
    <source>
        <dbReference type="Pfam" id="PF00485"/>
    </source>
</evidence>
<evidence type="ECO:0000313" key="40">
    <source>
        <dbReference type="Proteomes" id="UP000287173"/>
    </source>
</evidence>
<evidence type="ECO:0000256" key="1">
    <source>
        <dbReference type="ARBA" id="ARBA00004496"/>
    </source>
</evidence>
<evidence type="ECO:0000256" key="5">
    <source>
        <dbReference type="ARBA" id="ARBA00012137"/>
    </source>
</evidence>
<dbReference type="AlphaFoldDB" id="A0A0N1KQ44"/>
<dbReference type="InterPro" id="IPR026008">
    <property type="entry name" value="Uridine_kinase"/>
</dbReference>
<dbReference type="EMBL" id="PELP01000548">
    <property type="protein sequence ID" value="RTH00429.1"/>
    <property type="molecule type" value="Genomic_DNA"/>
</dbReference>
<dbReference type="EC" id="2.7.1.48" evidence="5 16"/>
<comment type="catalytic activity">
    <reaction evidence="15 16 17">
        <text>uridine + ATP = UMP + ADP + H(+)</text>
        <dbReference type="Rhea" id="RHEA:16825"/>
        <dbReference type="ChEBI" id="CHEBI:15378"/>
        <dbReference type="ChEBI" id="CHEBI:16704"/>
        <dbReference type="ChEBI" id="CHEBI:30616"/>
        <dbReference type="ChEBI" id="CHEBI:57865"/>
        <dbReference type="ChEBI" id="CHEBI:456216"/>
        <dbReference type="EC" id="2.7.1.48"/>
    </reaction>
</comment>
<dbReference type="EMBL" id="PEMG01000066">
    <property type="protein sequence ID" value="RTI10849.1"/>
    <property type="molecule type" value="Genomic_DNA"/>
</dbReference>
<evidence type="ECO:0000313" key="41">
    <source>
        <dbReference type="Proteomes" id="UP000287306"/>
    </source>
</evidence>
<reference evidence="19 34" key="1">
    <citation type="submission" date="2015-09" db="EMBL/GenBank/DDBJ databases">
        <title>Draft genome sequence of Thermus scotoductus strain K1 isolated from a geothermal spring in Nagorno-Karabakh, Armenia.</title>
        <authorList>
            <person name="Saghatelyan A."/>
            <person name="Poghosyan L."/>
            <person name="Panosyan H."/>
            <person name="Birkeland N.-K."/>
        </authorList>
    </citation>
    <scope>NUCLEOTIDE SEQUENCE [LARGE SCALE GENOMIC DNA]</scope>
    <source>
        <strain evidence="19 34">K1</strain>
    </source>
</reference>
<evidence type="ECO:0000313" key="28">
    <source>
        <dbReference type="EMBL" id="RTH98724.1"/>
    </source>
</evidence>
<dbReference type="PATRIC" id="fig|37636.3.peg.290"/>
<dbReference type="RefSeq" id="WP_015717316.1">
    <property type="nucleotide sequence ID" value="NZ_DAHVNI010000038.1"/>
</dbReference>
<accession>A0A0N1KQ44</accession>
<evidence type="ECO:0000256" key="12">
    <source>
        <dbReference type="ARBA" id="ARBA00030641"/>
    </source>
</evidence>
<feature type="domain" description="Phosphoribulokinase/uridine kinase" evidence="18">
    <location>
        <begin position="9"/>
        <end position="193"/>
    </location>
</feature>
<dbReference type="Proteomes" id="UP000286910">
    <property type="component" value="Unassembled WGS sequence"/>
</dbReference>
<dbReference type="GO" id="GO:0044211">
    <property type="term" value="P:CTP salvage"/>
    <property type="evidence" value="ECO:0007669"/>
    <property type="project" value="UniProtKB-UniRule"/>
</dbReference>
<dbReference type="UniPathway" id="UPA00574">
    <property type="reaction ID" value="UER00637"/>
</dbReference>
<dbReference type="Proteomes" id="UP000288082">
    <property type="component" value="Unassembled WGS sequence"/>
</dbReference>
<dbReference type="Proteomes" id="UP000288051">
    <property type="component" value="Unassembled WGS sequence"/>
</dbReference>
<evidence type="ECO:0000256" key="6">
    <source>
        <dbReference type="ARBA" id="ARBA00021478"/>
    </source>
</evidence>
<feature type="binding site" evidence="16">
    <location>
        <begin position="14"/>
        <end position="21"/>
    </location>
    <ligand>
        <name>ATP</name>
        <dbReference type="ChEBI" id="CHEBI:30616"/>
    </ligand>
</feature>
<evidence type="ECO:0000256" key="17">
    <source>
        <dbReference type="RuleBase" id="RU003825"/>
    </source>
</evidence>
<dbReference type="EMBL" id="PELZ01000111">
    <property type="protein sequence ID" value="RTH38340.1"/>
    <property type="molecule type" value="Genomic_DNA"/>
</dbReference>
<dbReference type="GO" id="GO:0005737">
    <property type="term" value="C:cytoplasm"/>
    <property type="evidence" value="ECO:0007669"/>
    <property type="project" value="UniProtKB-SubCell"/>
</dbReference>
<reference evidence="29" key="2">
    <citation type="submission" date="2017-10" db="EMBL/GenBank/DDBJ databases">
        <authorList>
            <person name="Wilpiszeski R.L."/>
            <person name="Zhidan Z."/>
            <person name="House C.H."/>
        </authorList>
    </citation>
    <scope>NUCLEOTIDE SEQUENCE</scope>
    <source>
        <strain evidence="29">12_S12</strain>
    </source>
</reference>
<dbReference type="PRINTS" id="PR00988">
    <property type="entry name" value="URIDINKINASE"/>
</dbReference>
<dbReference type="EMBL" id="PELR01000044">
    <property type="protein sequence ID" value="RTH06203.1"/>
    <property type="molecule type" value="Genomic_DNA"/>
</dbReference>
<evidence type="ECO:0000313" key="22">
    <source>
        <dbReference type="EMBL" id="RTH06203.1"/>
    </source>
</evidence>
<dbReference type="EMBL" id="PELV01000410">
    <property type="protein sequence ID" value="RTH14327.1"/>
    <property type="molecule type" value="Genomic_DNA"/>
</dbReference>
<evidence type="ECO:0000313" key="33">
    <source>
        <dbReference type="EMBL" id="RTI48087.1"/>
    </source>
</evidence>
<evidence type="ECO:0000313" key="26">
    <source>
        <dbReference type="EMBL" id="RTH31593.1"/>
    </source>
</evidence>
<evidence type="ECO:0000313" key="29">
    <source>
        <dbReference type="EMBL" id="RTI09792.1"/>
    </source>
</evidence>
<evidence type="ECO:0000313" key="38">
    <source>
        <dbReference type="Proteomes" id="UP000286928"/>
    </source>
</evidence>
<evidence type="ECO:0000313" key="31">
    <source>
        <dbReference type="EMBL" id="RTI13346.1"/>
    </source>
</evidence>
<dbReference type="CDD" id="cd02023">
    <property type="entry name" value="UMPK"/>
    <property type="match status" value="1"/>
</dbReference>
<evidence type="ECO:0000313" key="19">
    <source>
        <dbReference type="EMBL" id="KPD31573.1"/>
    </source>
</evidence>
<comment type="caution">
    <text evidence="19">The sequence shown here is derived from an EMBL/GenBank/DDBJ whole genome shotgun (WGS) entry which is preliminary data.</text>
</comment>
<dbReference type="UniPathway" id="UPA00579">
    <property type="reaction ID" value="UER00640"/>
</dbReference>
<evidence type="ECO:0000313" key="20">
    <source>
        <dbReference type="EMBL" id="RTH00429.1"/>
    </source>
</evidence>
<dbReference type="InterPro" id="IPR006083">
    <property type="entry name" value="PRK/URK"/>
</dbReference>
<evidence type="ECO:0000313" key="42">
    <source>
        <dbReference type="Proteomes" id="UP000287439"/>
    </source>
</evidence>
<comment type="similarity">
    <text evidence="4 16 17">Belongs to the uridine kinase family.</text>
</comment>
<organism evidence="19 34">
    <name type="scientific">Thermus scotoductus</name>
    <dbReference type="NCBI Taxonomy" id="37636"/>
    <lineage>
        <taxon>Bacteria</taxon>
        <taxon>Thermotogati</taxon>
        <taxon>Deinococcota</taxon>
        <taxon>Deinococci</taxon>
        <taxon>Thermales</taxon>
        <taxon>Thermaceae</taxon>
        <taxon>Thermus</taxon>
    </lineage>
</organism>
<evidence type="ECO:0000256" key="16">
    <source>
        <dbReference type="HAMAP-Rule" id="MF_00551"/>
    </source>
</evidence>
<dbReference type="EMBL" id="PELY01000288">
    <property type="protein sequence ID" value="RTH24601.1"/>
    <property type="molecule type" value="Genomic_DNA"/>
</dbReference>
<dbReference type="Proteomes" id="UP000288347">
    <property type="component" value="Unassembled WGS sequence"/>
</dbReference>
<dbReference type="EMBL" id="PELW01000222">
    <property type="protein sequence ID" value="RTH24701.1"/>
    <property type="molecule type" value="Genomic_DNA"/>
</dbReference>
<evidence type="ECO:0000313" key="36">
    <source>
        <dbReference type="Proteomes" id="UP000286734"/>
    </source>
</evidence>
<dbReference type="GO" id="GO:0044206">
    <property type="term" value="P:UMP salvage"/>
    <property type="evidence" value="ECO:0007669"/>
    <property type="project" value="UniProtKB-UniRule"/>
</dbReference>
<keyword evidence="7 16" id="KW-0963">Cytoplasm</keyword>
<dbReference type="NCBIfam" id="NF004018">
    <property type="entry name" value="PRK05480.1"/>
    <property type="match status" value="1"/>
</dbReference>
<comment type="subcellular location">
    <subcellularLocation>
        <location evidence="1 16 17">Cytoplasm</location>
    </subcellularLocation>
</comment>
<keyword evidence="9 16" id="KW-0547">Nucleotide-binding</keyword>
<dbReference type="InterPro" id="IPR027417">
    <property type="entry name" value="P-loop_NTPase"/>
</dbReference>
<gene>
    <name evidence="16" type="primary">udk</name>
    <name evidence="19" type="ORF">AN926_06150</name>
    <name evidence="33" type="ORF">CSW14_13275</name>
    <name evidence="32" type="ORF">CSW23_07470</name>
    <name evidence="29" type="ORF">CSW25_01060</name>
    <name evidence="31" type="ORF">CSW27_08475</name>
    <name evidence="28" type="ORF">CSW29_08985</name>
    <name evidence="30" type="ORF">CSW30_03245</name>
    <name evidence="26" type="ORF">CSW33_07535</name>
    <name evidence="27" type="ORF">CSW37_04570</name>
    <name evidence="24" type="ORF">CSW38_08800</name>
    <name evidence="25" type="ORF">CSW40_07980</name>
    <name evidence="23" type="ORF">CSW41_12290</name>
    <name evidence="22" type="ORF">CSW45_02240</name>
    <name evidence="20" type="ORF">CSW47_13720</name>
    <name evidence="21" type="ORF">CSW50_04695</name>
</gene>
<dbReference type="Pfam" id="PF00485">
    <property type="entry name" value="PRK"/>
    <property type="match status" value="1"/>
</dbReference>
<dbReference type="EMBL" id="PEMN01000222">
    <property type="protein sequence ID" value="RTI16426.1"/>
    <property type="molecule type" value="Genomic_DNA"/>
</dbReference>
<evidence type="ECO:0000256" key="13">
    <source>
        <dbReference type="ARBA" id="ARBA00031452"/>
    </source>
</evidence>
<dbReference type="EMBL" id="PELM01000111">
    <property type="protein sequence ID" value="RTH03614.1"/>
    <property type="molecule type" value="Genomic_DNA"/>
</dbReference>
<dbReference type="EMBL" id="PEMW01000469">
    <property type="protein sequence ID" value="RTI48087.1"/>
    <property type="molecule type" value="Genomic_DNA"/>
</dbReference>
<comment type="catalytic activity">
    <reaction evidence="14 17">
        <text>cytidine + ATP = CMP + ADP + H(+)</text>
        <dbReference type="Rhea" id="RHEA:24674"/>
        <dbReference type="ChEBI" id="CHEBI:15378"/>
        <dbReference type="ChEBI" id="CHEBI:17562"/>
        <dbReference type="ChEBI" id="CHEBI:30616"/>
        <dbReference type="ChEBI" id="CHEBI:60377"/>
        <dbReference type="ChEBI" id="CHEBI:456216"/>
        <dbReference type="EC" id="2.7.1.48"/>
    </reaction>
</comment>
<keyword evidence="8 16" id="KW-0808">Transferase</keyword>
<evidence type="ECO:0000313" key="39">
    <source>
        <dbReference type="Proteomes" id="UP000287155"/>
    </source>
</evidence>
<evidence type="ECO:0000313" key="27">
    <source>
        <dbReference type="EMBL" id="RTH38340.1"/>
    </source>
</evidence>
<evidence type="ECO:0000313" key="34">
    <source>
        <dbReference type="Proteomes" id="UP000053099"/>
    </source>
</evidence>
<evidence type="ECO:0000313" key="37">
    <source>
        <dbReference type="Proteomes" id="UP000286910"/>
    </source>
</evidence>
<dbReference type="Proteomes" id="UP000287962">
    <property type="component" value="Unassembled WGS sequence"/>
</dbReference>
<dbReference type="GO" id="GO:0005524">
    <property type="term" value="F:ATP binding"/>
    <property type="evidence" value="ECO:0007669"/>
    <property type="project" value="UniProtKB-UniRule"/>
</dbReference>
<evidence type="ECO:0000256" key="9">
    <source>
        <dbReference type="ARBA" id="ARBA00022741"/>
    </source>
</evidence>
<evidence type="ECO:0000313" key="45">
    <source>
        <dbReference type="Proteomes" id="UP000288051"/>
    </source>
</evidence>
<evidence type="ECO:0000256" key="2">
    <source>
        <dbReference type="ARBA" id="ARBA00004690"/>
    </source>
</evidence>
<dbReference type="Proteomes" id="UP000287439">
    <property type="component" value="Unassembled WGS sequence"/>
</dbReference>